<dbReference type="Proteomes" id="UP000003217">
    <property type="component" value="Unassembled WGS sequence"/>
</dbReference>
<comment type="caution">
    <text evidence="1">The sequence shown here is derived from an EMBL/GenBank/DDBJ whole genome shotgun (WGS) entry which is preliminary data.</text>
</comment>
<accession>G5K9I5</accession>
<gene>
    <name evidence="1" type="ORF">STRPS_0729</name>
</gene>
<sequence>MEKGAPFLYSCQFSEIWLLRCGFSLGLVVAFFREEMVILKDLACLF</sequence>
<keyword evidence="2" id="KW-1185">Reference proteome</keyword>
<dbReference type="EMBL" id="AEUY02000005">
    <property type="protein sequence ID" value="EHI64871.1"/>
    <property type="molecule type" value="Genomic_DNA"/>
</dbReference>
<protein>
    <submittedName>
        <fullName evidence="1">Uncharacterized protein</fullName>
    </submittedName>
</protein>
<reference evidence="1 2" key="1">
    <citation type="journal article" date="2014" name="Int. J. Syst. Evol. Microbiol.">
        <title>Phylogenomics and the dynamic genome evolution of the genus Streptococcus.</title>
        <authorList>
            <consortium name="The Broad Institute Genome Sequencing Platform"/>
            <person name="Richards V.P."/>
            <person name="Palmer S.R."/>
            <person name="Pavinski Bitar P.D."/>
            <person name="Qin X."/>
            <person name="Weinstock G.M."/>
            <person name="Highlander S.K."/>
            <person name="Town C.D."/>
            <person name="Burne R.A."/>
            <person name="Stanhope M.J."/>
        </authorList>
    </citation>
    <scope>NUCLEOTIDE SEQUENCE [LARGE SCALE GENOMIC DNA]</scope>
    <source>
        <strain evidence="1 2">LQ 940-04</strain>
    </source>
</reference>
<evidence type="ECO:0000313" key="1">
    <source>
        <dbReference type="EMBL" id="EHI64871.1"/>
    </source>
</evidence>
<evidence type="ECO:0000313" key="2">
    <source>
        <dbReference type="Proteomes" id="UP000003217"/>
    </source>
</evidence>
<dbReference type="AlphaFoldDB" id="G5K9I5"/>
<organism evidence="1 2">
    <name type="scientific">Streptococcus pseudoporcinus LQ 940-04</name>
    <dbReference type="NCBI Taxonomy" id="875093"/>
    <lineage>
        <taxon>Bacteria</taxon>
        <taxon>Bacillati</taxon>
        <taxon>Bacillota</taxon>
        <taxon>Bacilli</taxon>
        <taxon>Lactobacillales</taxon>
        <taxon>Streptococcaceae</taxon>
        <taxon>Streptococcus</taxon>
    </lineage>
</organism>
<proteinExistence type="predicted"/>
<name>G5K9I5_9STRE</name>